<proteinExistence type="inferred from homology"/>
<evidence type="ECO:0000256" key="3">
    <source>
        <dbReference type="ARBA" id="ARBA00022898"/>
    </source>
</evidence>
<organism evidence="7 8">
    <name type="scientific">Govanella unica</name>
    <dbReference type="NCBI Taxonomy" id="2975056"/>
    <lineage>
        <taxon>Bacteria</taxon>
        <taxon>Pseudomonadati</taxon>
        <taxon>Pseudomonadota</taxon>
        <taxon>Alphaproteobacteria</taxon>
        <taxon>Emcibacterales</taxon>
        <taxon>Govanellaceae</taxon>
        <taxon>Govanella</taxon>
    </lineage>
</organism>
<evidence type="ECO:0000256" key="4">
    <source>
        <dbReference type="ARBA" id="ARBA00023239"/>
    </source>
</evidence>
<dbReference type="RefSeq" id="WP_274943777.1">
    <property type="nucleotide sequence ID" value="NZ_JANWOI010000003.1"/>
</dbReference>
<comment type="catalytic activity">
    <reaction evidence="5">
        <text>L-serine = pyruvate + NH4(+)</text>
        <dbReference type="Rhea" id="RHEA:19169"/>
        <dbReference type="ChEBI" id="CHEBI:15361"/>
        <dbReference type="ChEBI" id="CHEBI:28938"/>
        <dbReference type="ChEBI" id="CHEBI:33384"/>
        <dbReference type="EC" id="4.3.1.17"/>
    </reaction>
</comment>
<accession>A0A9X3Z7D9</accession>
<evidence type="ECO:0000256" key="1">
    <source>
        <dbReference type="ARBA" id="ARBA00001933"/>
    </source>
</evidence>
<evidence type="ECO:0000313" key="7">
    <source>
        <dbReference type="EMBL" id="MDA5194071.1"/>
    </source>
</evidence>
<keyword evidence="8" id="KW-1185">Reference proteome</keyword>
<comment type="similarity">
    <text evidence="2">Belongs to the serine/threonine dehydratase family.</text>
</comment>
<dbReference type="PANTHER" id="PTHR48078:SF6">
    <property type="entry name" value="L-THREONINE DEHYDRATASE CATABOLIC TDCB"/>
    <property type="match status" value="1"/>
</dbReference>
<protein>
    <submittedName>
        <fullName evidence="7">Threonine ammonia-lyase</fullName>
        <ecNumber evidence="7">4.3.1.19</ecNumber>
    </submittedName>
</protein>
<dbReference type="NCBIfam" id="NF005600">
    <property type="entry name" value="PRK07334.1"/>
    <property type="match status" value="1"/>
</dbReference>
<evidence type="ECO:0000259" key="6">
    <source>
        <dbReference type="PROSITE" id="PS51671"/>
    </source>
</evidence>
<dbReference type="InterPro" id="IPR005789">
    <property type="entry name" value="Thr_deHydtase_catblc"/>
</dbReference>
<evidence type="ECO:0000256" key="5">
    <source>
        <dbReference type="ARBA" id="ARBA00049406"/>
    </source>
</evidence>
<dbReference type="GO" id="GO:0030170">
    <property type="term" value="F:pyridoxal phosphate binding"/>
    <property type="evidence" value="ECO:0007669"/>
    <property type="project" value="UniProtKB-ARBA"/>
</dbReference>
<feature type="domain" description="ACT" evidence="6">
    <location>
        <begin position="339"/>
        <end position="418"/>
    </location>
</feature>
<dbReference type="InterPro" id="IPR044561">
    <property type="entry name" value="ACT_ThrD-II-like"/>
</dbReference>
<dbReference type="Gene3D" id="3.40.50.1100">
    <property type="match status" value="2"/>
</dbReference>
<dbReference type="Pfam" id="PF00291">
    <property type="entry name" value="PALP"/>
    <property type="match status" value="1"/>
</dbReference>
<dbReference type="GO" id="GO:0006565">
    <property type="term" value="P:L-serine catabolic process"/>
    <property type="evidence" value="ECO:0007669"/>
    <property type="project" value="TreeGrafter"/>
</dbReference>
<dbReference type="InterPro" id="IPR036052">
    <property type="entry name" value="TrpB-like_PALP_sf"/>
</dbReference>
<dbReference type="GO" id="GO:0009097">
    <property type="term" value="P:isoleucine biosynthetic process"/>
    <property type="evidence" value="ECO:0007669"/>
    <property type="project" value="TreeGrafter"/>
</dbReference>
<dbReference type="AlphaFoldDB" id="A0A9X3Z7D9"/>
<dbReference type="GO" id="GO:0003941">
    <property type="term" value="F:L-serine ammonia-lyase activity"/>
    <property type="evidence" value="ECO:0007669"/>
    <property type="project" value="UniProtKB-EC"/>
</dbReference>
<comment type="caution">
    <text evidence="7">The sequence shown here is derived from an EMBL/GenBank/DDBJ whole genome shotgun (WGS) entry which is preliminary data.</text>
</comment>
<evidence type="ECO:0000313" key="8">
    <source>
        <dbReference type="Proteomes" id="UP001141619"/>
    </source>
</evidence>
<reference evidence="7" key="2">
    <citation type="journal article" date="2023" name="Syst. Appl. Microbiol.">
        <title>Govania unica gen. nov., sp. nov., a rare biosphere bacterium that represents a novel family in the class Alphaproteobacteria.</title>
        <authorList>
            <person name="Vandamme P."/>
            <person name="Peeters C."/>
            <person name="Hettiarachchi A."/>
            <person name="Cnockaert M."/>
            <person name="Carlier A."/>
        </authorList>
    </citation>
    <scope>NUCLEOTIDE SEQUENCE</scope>
    <source>
        <strain evidence="7">LMG 31809</strain>
    </source>
</reference>
<dbReference type="Proteomes" id="UP001141619">
    <property type="component" value="Unassembled WGS sequence"/>
</dbReference>
<dbReference type="InterPro" id="IPR002912">
    <property type="entry name" value="ACT_dom"/>
</dbReference>
<evidence type="ECO:0000256" key="2">
    <source>
        <dbReference type="ARBA" id="ARBA00010869"/>
    </source>
</evidence>
<dbReference type="GO" id="GO:0004794">
    <property type="term" value="F:threonine deaminase activity"/>
    <property type="evidence" value="ECO:0007669"/>
    <property type="project" value="UniProtKB-EC"/>
</dbReference>
<dbReference type="FunFam" id="3.40.50.1100:FF:000005">
    <property type="entry name" value="Threonine dehydratase catabolic"/>
    <property type="match status" value="1"/>
</dbReference>
<gene>
    <name evidence="7" type="ORF">NYP16_08925</name>
</gene>
<dbReference type="InterPro" id="IPR001926">
    <property type="entry name" value="TrpB-like_PALP"/>
</dbReference>
<dbReference type="SUPFAM" id="SSF55021">
    <property type="entry name" value="ACT-like"/>
    <property type="match status" value="1"/>
</dbReference>
<dbReference type="NCBIfam" id="TIGR01127">
    <property type="entry name" value="ilvA_1Cterm"/>
    <property type="match status" value="1"/>
</dbReference>
<dbReference type="EC" id="4.3.1.19" evidence="7"/>
<keyword evidence="4 7" id="KW-0456">Lyase</keyword>
<dbReference type="FunFam" id="3.40.50.1100:FF:000007">
    <property type="entry name" value="L-threonine dehydratase catabolic TdcB"/>
    <property type="match status" value="1"/>
</dbReference>
<comment type="cofactor">
    <cofactor evidence="1">
        <name>pyridoxal 5'-phosphate</name>
        <dbReference type="ChEBI" id="CHEBI:597326"/>
    </cofactor>
</comment>
<dbReference type="GO" id="GO:0006567">
    <property type="term" value="P:L-threonine catabolic process"/>
    <property type="evidence" value="ECO:0007669"/>
    <property type="project" value="InterPro"/>
</dbReference>
<name>A0A9X3Z7D9_9PROT</name>
<dbReference type="SUPFAM" id="SSF53686">
    <property type="entry name" value="Tryptophan synthase beta subunit-like PLP-dependent enzymes"/>
    <property type="match status" value="1"/>
</dbReference>
<dbReference type="InterPro" id="IPR045865">
    <property type="entry name" value="ACT-like_dom_sf"/>
</dbReference>
<dbReference type="Pfam" id="PF01842">
    <property type="entry name" value="ACT"/>
    <property type="match status" value="1"/>
</dbReference>
<keyword evidence="3" id="KW-0663">Pyridoxal phosphate</keyword>
<dbReference type="CDD" id="cd04886">
    <property type="entry name" value="ACT_ThrD-II-like"/>
    <property type="match status" value="1"/>
</dbReference>
<dbReference type="CDD" id="cd01562">
    <property type="entry name" value="Thr-dehyd"/>
    <property type="match status" value="1"/>
</dbReference>
<dbReference type="PANTHER" id="PTHR48078">
    <property type="entry name" value="THREONINE DEHYDRATASE, MITOCHONDRIAL-RELATED"/>
    <property type="match status" value="1"/>
</dbReference>
<sequence length="420" mass="45012">MNMPQDRSKDMATLPVTLADVRAAAAAIDGAILRTPFNKSHTLSKLTGAEVYIKFENLQFTASFKERGALNKLLSLTDAERAVGVIAASAGNHAQGVAYHAQRLGIPATIVMPSTTPFVKVRQTEDFGANVVLQGERYDETATYTAALATEKGLTLIHPFDDRYVIAGQGTIALEMLDEVPDLDALLVPVGGGGLISGIAVAAKTLRPDLKILGVQAERFPSLYRALRDEDYVARGNSLAEGIAVKTIGTLTLEIARKLVDDVLLVNEDTLEQAVSLYLNIEKTVAEGAGAAALGALLVHPERFRGRKVALVLSGGNIDSRLLASLLMRSLVREGRITRLRVQLSDIPGALGKVATILGTLGGNIIDVSHHRLFSQLPAKETFSDVTLETRDRQHLETILTALREAGFEVHIKNADTNAG</sequence>
<reference evidence="7" key="1">
    <citation type="submission" date="2022-08" db="EMBL/GenBank/DDBJ databases">
        <authorList>
            <person name="Vandamme P."/>
            <person name="Hettiarachchi A."/>
            <person name="Peeters C."/>
            <person name="Cnockaert M."/>
            <person name="Carlier A."/>
        </authorList>
    </citation>
    <scope>NUCLEOTIDE SEQUENCE</scope>
    <source>
        <strain evidence="7">LMG 31809</strain>
    </source>
</reference>
<dbReference type="InterPro" id="IPR050147">
    <property type="entry name" value="Ser/Thr_Dehydratase"/>
</dbReference>
<dbReference type="PROSITE" id="PS51671">
    <property type="entry name" value="ACT"/>
    <property type="match status" value="1"/>
</dbReference>
<dbReference type="EMBL" id="JANWOI010000003">
    <property type="protein sequence ID" value="MDA5194071.1"/>
    <property type="molecule type" value="Genomic_DNA"/>
</dbReference>